<proteinExistence type="predicted"/>
<keyword evidence="5" id="KW-0653">Protein transport</keyword>
<keyword evidence="9" id="KW-1185">Reference proteome</keyword>
<dbReference type="RefSeq" id="XP_055901309.1">
    <property type="nucleotide sequence ID" value="XM_056045334.1"/>
</dbReference>
<feature type="region of interest" description="Disordered" evidence="6">
    <location>
        <begin position="545"/>
        <end position="568"/>
    </location>
</feature>
<dbReference type="PANTHER" id="PTHR15746:SF23">
    <property type="entry name" value="RAB11 INTERACTING PROTEIN, ISOFORM A"/>
    <property type="match status" value="1"/>
</dbReference>
<dbReference type="SUPFAM" id="SSF49562">
    <property type="entry name" value="C2 domain (Calcium/lipid-binding domain, CaLB)"/>
    <property type="match status" value="1"/>
</dbReference>
<evidence type="ECO:0000256" key="1">
    <source>
        <dbReference type="ARBA" id="ARBA00004172"/>
    </source>
</evidence>
<dbReference type="OrthoDB" id="8956628at2759"/>
<feature type="region of interest" description="Disordered" evidence="6">
    <location>
        <begin position="339"/>
        <end position="492"/>
    </location>
</feature>
<dbReference type="Pfam" id="PF00168">
    <property type="entry name" value="C2"/>
    <property type="match status" value="1"/>
</dbReference>
<feature type="compositionally biased region" description="Polar residues" evidence="6">
    <location>
        <begin position="444"/>
        <end position="463"/>
    </location>
</feature>
<evidence type="ECO:0000313" key="10">
    <source>
        <dbReference type="RefSeq" id="XP_055901309.1"/>
    </source>
</evidence>
<dbReference type="Pfam" id="PF09457">
    <property type="entry name" value="RBD-FIP"/>
    <property type="match status" value="1"/>
</dbReference>
<feature type="compositionally biased region" description="Low complexity" evidence="6">
    <location>
        <begin position="381"/>
        <end position="395"/>
    </location>
</feature>
<name>A0A9W3BP15_BIOGL</name>
<feature type="domain" description="FIP-RBD" evidence="8">
    <location>
        <begin position="567"/>
        <end position="629"/>
    </location>
</feature>
<dbReference type="Proteomes" id="UP001165740">
    <property type="component" value="Chromosome 10"/>
</dbReference>
<dbReference type="OMA" id="VKPMNTA"/>
<dbReference type="InterPro" id="IPR037245">
    <property type="entry name" value="FIP-RBD_C_sf"/>
</dbReference>
<reference evidence="10 11" key="1">
    <citation type="submission" date="2025-04" db="UniProtKB">
        <authorList>
            <consortium name="RefSeq"/>
        </authorList>
    </citation>
    <scope>IDENTIFICATION</scope>
</reference>
<evidence type="ECO:0000256" key="6">
    <source>
        <dbReference type="SAM" id="MobiDB-lite"/>
    </source>
</evidence>
<dbReference type="RefSeq" id="XP_055901311.1">
    <property type="nucleotide sequence ID" value="XM_056045336.1"/>
</dbReference>
<dbReference type="GeneID" id="106073495"/>
<dbReference type="GO" id="GO:0015031">
    <property type="term" value="P:protein transport"/>
    <property type="evidence" value="ECO:0007669"/>
    <property type="project" value="UniProtKB-KW"/>
</dbReference>
<evidence type="ECO:0000256" key="4">
    <source>
        <dbReference type="ARBA" id="ARBA00022753"/>
    </source>
</evidence>
<evidence type="ECO:0000256" key="2">
    <source>
        <dbReference type="ARBA" id="ARBA00022448"/>
    </source>
</evidence>
<dbReference type="AlphaFoldDB" id="A0A9W3BP15"/>
<dbReference type="GO" id="GO:0031267">
    <property type="term" value="F:small GTPase binding"/>
    <property type="evidence" value="ECO:0007669"/>
    <property type="project" value="InterPro"/>
</dbReference>
<dbReference type="InterPro" id="IPR037789">
    <property type="entry name" value="FIP_classI"/>
</dbReference>
<evidence type="ECO:0000313" key="11">
    <source>
        <dbReference type="RefSeq" id="XP_055901310.1"/>
    </source>
</evidence>
<feature type="compositionally biased region" description="Basic and acidic residues" evidence="6">
    <location>
        <begin position="169"/>
        <end position="186"/>
    </location>
</feature>
<dbReference type="SMART" id="SM00239">
    <property type="entry name" value="C2"/>
    <property type="match status" value="1"/>
</dbReference>
<dbReference type="GO" id="GO:0055037">
    <property type="term" value="C:recycling endosome"/>
    <property type="evidence" value="ECO:0007669"/>
    <property type="project" value="UniProtKB-SubCell"/>
</dbReference>
<dbReference type="Gene3D" id="2.60.40.150">
    <property type="entry name" value="C2 domain"/>
    <property type="match status" value="1"/>
</dbReference>
<feature type="domain" description="C2" evidence="7">
    <location>
        <begin position="1"/>
        <end position="106"/>
    </location>
</feature>
<evidence type="ECO:0000313" key="12">
    <source>
        <dbReference type="RefSeq" id="XP_055901311.1"/>
    </source>
</evidence>
<dbReference type="PANTHER" id="PTHR15746">
    <property type="entry name" value="RAB11-RELATED"/>
    <property type="match status" value="1"/>
</dbReference>
<dbReference type="InterPro" id="IPR035892">
    <property type="entry name" value="C2_domain_sf"/>
</dbReference>
<sequence length="633" mass="70772">MSIWSPTNVQFTVLRARNLIAKGKGGNNDVFVTIQLGKEKYQTSTIKNALNPEWFEECDLPIASLHSEIEVSLFHHGVLSDDFLGYVAIPLWEQKVTETPKSSSWVSLHAKPNSKSGDTKYRGELEIKLTFHSQAKTESTPHGLKKRSSSIRNLATAFGDKFKFVRSRSLRENRRDTEAGKMDKHRGVSSPDAPETASLRGIPPYAHLPVHFSALDINRAPWGIDPNAPDTLTRSYSMSAAYIKSMSLDRNKSEIYSVSTNVGNKRKDSSSGGGNSGKQSAPPPPGVAASYSQSMYNLPGNRRSCTEIPFRQPPPLPYDPRLSSKDDCALRDLNDRRAKSEFHINSTSRPPPQPLSGFFDSGHRTELSGIYESIRERTEPENSASSSSSDPESVPMPRPRRYLHKDGRSSKKRTGEQNEINGRDSGILEDRSSSHGNSLEGSSINDGTANNGSKSRSWTSAANDENLLKKDEDRNKAPANNSGYHFGDKDLAVNRTGRAKKKVPVPSQFYSKENSQGELVVRKRSRGQRDRLRQIRQGNRRYTVQGLDNHNGLYDDSLSSEPSDTSRAEVPEDMLSVFKNMSKEDLFRVVIQCKAQMIRKDQYIKDLENYIDDLLVRVMEATPKLLSRPGMHR</sequence>
<dbReference type="RefSeq" id="XP_055901310.1">
    <property type="nucleotide sequence ID" value="XM_056045335.1"/>
</dbReference>
<keyword evidence="4" id="KW-0967">Endosome</keyword>
<keyword evidence="2" id="KW-0813">Transport</keyword>
<keyword evidence="3" id="KW-0597">Phosphoprotein</keyword>
<gene>
    <name evidence="10 11 12" type="primary">LOC106073495</name>
</gene>
<feature type="region of interest" description="Disordered" evidence="6">
    <location>
        <begin position="169"/>
        <end position="200"/>
    </location>
</feature>
<organism evidence="9 10">
    <name type="scientific">Biomphalaria glabrata</name>
    <name type="common">Bloodfluke planorb</name>
    <name type="synonym">Freshwater snail</name>
    <dbReference type="NCBI Taxonomy" id="6526"/>
    <lineage>
        <taxon>Eukaryota</taxon>
        <taxon>Metazoa</taxon>
        <taxon>Spiralia</taxon>
        <taxon>Lophotrochozoa</taxon>
        <taxon>Mollusca</taxon>
        <taxon>Gastropoda</taxon>
        <taxon>Heterobranchia</taxon>
        <taxon>Euthyneura</taxon>
        <taxon>Panpulmonata</taxon>
        <taxon>Hygrophila</taxon>
        <taxon>Lymnaeoidea</taxon>
        <taxon>Planorbidae</taxon>
        <taxon>Biomphalaria</taxon>
    </lineage>
</organism>
<evidence type="ECO:0000256" key="3">
    <source>
        <dbReference type="ARBA" id="ARBA00022553"/>
    </source>
</evidence>
<evidence type="ECO:0000313" key="9">
    <source>
        <dbReference type="Proteomes" id="UP001165740"/>
    </source>
</evidence>
<accession>A0A9W3BP15</accession>
<comment type="subcellular location">
    <subcellularLocation>
        <location evidence="1">Recycling endosome</location>
    </subcellularLocation>
</comment>
<evidence type="ECO:0000256" key="5">
    <source>
        <dbReference type="ARBA" id="ARBA00022927"/>
    </source>
</evidence>
<dbReference type="PROSITE" id="PS51511">
    <property type="entry name" value="FIP_RBD"/>
    <property type="match status" value="1"/>
</dbReference>
<feature type="compositionally biased region" description="Basic and acidic residues" evidence="6">
    <location>
        <begin position="466"/>
        <end position="476"/>
    </location>
</feature>
<dbReference type="SUPFAM" id="SSF144270">
    <property type="entry name" value="Eferin C-derminal domain-like"/>
    <property type="match status" value="1"/>
</dbReference>
<feature type="compositionally biased region" description="Low complexity" evidence="6">
    <location>
        <begin position="434"/>
        <end position="443"/>
    </location>
</feature>
<feature type="region of interest" description="Disordered" evidence="6">
    <location>
        <begin position="258"/>
        <end position="326"/>
    </location>
</feature>
<feature type="compositionally biased region" description="Basic and acidic residues" evidence="6">
    <location>
        <begin position="404"/>
        <end position="416"/>
    </location>
</feature>
<protein>
    <submittedName>
        <fullName evidence="10 11">Rab11 family-interacting protein 2-like isoform X1</fullName>
    </submittedName>
</protein>
<dbReference type="InterPro" id="IPR000008">
    <property type="entry name" value="C2_dom"/>
</dbReference>
<evidence type="ECO:0000259" key="7">
    <source>
        <dbReference type="PROSITE" id="PS50004"/>
    </source>
</evidence>
<dbReference type="GO" id="GO:0045055">
    <property type="term" value="P:regulated exocytosis"/>
    <property type="evidence" value="ECO:0007669"/>
    <property type="project" value="TreeGrafter"/>
</dbReference>
<evidence type="ECO:0000259" key="8">
    <source>
        <dbReference type="PROSITE" id="PS51511"/>
    </source>
</evidence>
<dbReference type="PROSITE" id="PS50004">
    <property type="entry name" value="C2"/>
    <property type="match status" value="1"/>
</dbReference>
<dbReference type="InterPro" id="IPR019018">
    <property type="entry name" value="Rab-bd_FIP-RBD"/>
</dbReference>
<dbReference type="Gene3D" id="1.20.5.2440">
    <property type="match status" value="1"/>
</dbReference>